<evidence type="ECO:0000313" key="3">
    <source>
        <dbReference type="Proteomes" id="UP000011021"/>
    </source>
</evidence>
<comment type="caution">
    <text evidence="2">The sequence shown here is derived from an EMBL/GenBank/DDBJ whole genome shotgun (WGS) entry which is preliminary data.</text>
</comment>
<dbReference type="HOGENOM" id="CLU_056172_0_0_4"/>
<comment type="pathway">
    <text evidence="1">Cofactor biosynthesis; ubiquinone biosynthesis.</text>
</comment>
<keyword evidence="1" id="KW-0831">Ubiquinone biosynthesis</keyword>
<dbReference type="GO" id="GO:0016787">
    <property type="term" value="F:hydrolase activity"/>
    <property type="evidence" value="ECO:0007669"/>
    <property type="project" value="UniProtKB-KW"/>
</dbReference>
<gene>
    <name evidence="1" type="primary">ubiV</name>
    <name evidence="2" type="ORF">HMPREF0551_0379</name>
</gene>
<comment type="similarity">
    <text evidence="1">Belongs to the peptidase U32 family. UbiV subfamily.</text>
</comment>
<keyword evidence="1" id="KW-0408">Iron</keyword>
<dbReference type="RefSeq" id="WP_005672303.1">
    <property type="nucleotide sequence ID" value="NZ_CP146288.1"/>
</dbReference>
<dbReference type="PANTHER" id="PTHR30217">
    <property type="entry name" value="PEPTIDASE U32 FAMILY"/>
    <property type="match status" value="1"/>
</dbReference>
<evidence type="ECO:0000256" key="1">
    <source>
        <dbReference type="HAMAP-Rule" id="MF_02233"/>
    </source>
</evidence>
<dbReference type="eggNOG" id="COG0826">
    <property type="taxonomic scope" value="Bacteria"/>
</dbReference>
<feature type="binding site" evidence="1">
    <location>
        <position position="49"/>
    </location>
    <ligand>
        <name>[4Fe-4S] cluster</name>
        <dbReference type="ChEBI" id="CHEBI:49883"/>
    </ligand>
</feature>
<sequence>MSEPIQSRNPIRLSLGPIQFFWQKETLLEFYVSMLDAPVDTIYLGEVVCSRRQKMRFADWYGLAENLADSGKEVILSSQVLLESETDLRRLRKITGQDRFKVEANDMGAVRLAREHDIPFVAGASLNIYNETTLGVFRQLGAFRWVPPTELSHDKLATILAATEGIETELFGWGRMPLAYSSRCFTARHYNLNKDHCEFRCLDHEDGLVLKTREGKPFLTINGIQTMSYGSQTLLPHHQELQAMGVSLLRLSPQLHDMPEIIRLHRDVLDGKATWADVQPELTRLAVGTPVDGYWRGLPGIEALKEESHALA</sequence>
<comment type="subunit">
    <text evidence="1">Forms a heterodimer with UbiU.</text>
</comment>
<dbReference type="NCBIfam" id="NF011991">
    <property type="entry name" value="PRK15447.1"/>
    <property type="match status" value="1"/>
</dbReference>
<keyword evidence="2" id="KW-0378">Hydrolase</keyword>
<dbReference type="GO" id="GO:0046872">
    <property type="term" value="F:metal ion binding"/>
    <property type="evidence" value="ECO:0007669"/>
    <property type="project" value="UniProtKB-KW"/>
</dbReference>
<organism evidence="2 3">
    <name type="scientific">Lautropia mirabilis ATCC 51599</name>
    <dbReference type="NCBI Taxonomy" id="887898"/>
    <lineage>
        <taxon>Bacteria</taxon>
        <taxon>Pseudomonadati</taxon>
        <taxon>Pseudomonadota</taxon>
        <taxon>Betaproteobacteria</taxon>
        <taxon>Burkholderiales</taxon>
        <taxon>Burkholderiaceae</taxon>
        <taxon>Lautropia</taxon>
    </lineage>
</organism>
<feature type="binding site" evidence="1">
    <location>
        <position position="201"/>
    </location>
    <ligand>
        <name>[4Fe-4S] cluster</name>
        <dbReference type="ChEBI" id="CHEBI:49883"/>
    </ligand>
</feature>
<dbReference type="HAMAP" id="MF_02233">
    <property type="entry name" value="UbiV"/>
    <property type="match status" value="1"/>
</dbReference>
<reference evidence="2 3" key="1">
    <citation type="submission" date="2010-12" db="EMBL/GenBank/DDBJ databases">
        <authorList>
            <person name="Muzny D."/>
            <person name="Qin X."/>
            <person name="Deng J."/>
            <person name="Jiang H."/>
            <person name="Liu Y."/>
            <person name="Qu J."/>
            <person name="Song X.-Z."/>
            <person name="Zhang L."/>
            <person name="Thornton R."/>
            <person name="Coyle M."/>
            <person name="Francisco L."/>
            <person name="Jackson L."/>
            <person name="Javaid M."/>
            <person name="Korchina V."/>
            <person name="Kovar C."/>
            <person name="Mata R."/>
            <person name="Mathew T."/>
            <person name="Ngo R."/>
            <person name="Nguyen L."/>
            <person name="Nguyen N."/>
            <person name="Okwuonu G."/>
            <person name="Ongeri F."/>
            <person name="Pham C."/>
            <person name="Simmons D."/>
            <person name="Wilczek-Boney K."/>
            <person name="Hale W."/>
            <person name="Jakkamsetti A."/>
            <person name="Pham P."/>
            <person name="Ruth R."/>
            <person name="San Lucas F."/>
            <person name="Warren J."/>
            <person name="Zhang J."/>
            <person name="Zhao Z."/>
            <person name="Zhou C."/>
            <person name="Zhu D."/>
            <person name="Lee S."/>
            <person name="Bess C."/>
            <person name="Blankenburg K."/>
            <person name="Forbes L."/>
            <person name="Fu Q."/>
            <person name="Gubbala S."/>
            <person name="Hirani K."/>
            <person name="Jayaseelan J.C."/>
            <person name="Lara F."/>
            <person name="Munidasa M."/>
            <person name="Palculict T."/>
            <person name="Patil S."/>
            <person name="Pu L.-L."/>
            <person name="Saada N."/>
            <person name="Tang L."/>
            <person name="Weissenberger G."/>
            <person name="Zhu Y."/>
            <person name="Hemphill L."/>
            <person name="Shang Y."/>
            <person name="Youmans B."/>
            <person name="Ayvaz T."/>
            <person name="Ross M."/>
            <person name="Santibanez J."/>
            <person name="Aqrawi P."/>
            <person name="Gross S."/>
            <person name="Joshi V."/>
            <person name="Fowler G."/>
            <person name="Nazareth L."/>
            <person name="Reid J."/>
            <person name="Worley K."/>
            <person name="Petrosino J."/>
            <person name="Highlander S."/>
            <person name="Gibbs R."/>
        </authorList>
    </citation>
    <scope>NUCLEOTIDE SEQUENCE [LARGE SCALE GENOMIC DNA]</scope>
    <source>
        <strain evidence="2 3">ATCC 51599</strain>
    </source>
</reference>
<dbReference type="InterPro" id="IPR001539">
    <property type="entry name" value="Peptidase_U32"/>
</dbReference>
<dbReference type="Pfam" id="PF01136">
    <property type="entry name" value="Peptidase_U32"/>
    <property type="match status" value="1"/>
</dbReference>
<dbReference type="InterPro" id="IPR051454">
    <property type="entry name" value="RNA/ubiquinone_mod_enzymes"/>
</dbReference>
<dbReference type="GO" id="GO:0051539">
    <property type="term" value="F:4 iron, 4 sulfur cluster binding"/>
    <property type="evidence" value="ECO:0007669"/>
    <property type="project" value="UniProtKB-UniRule"/>
</dbReference>
<dbReference type="AlphaFoldDB" id="E7RTW0"/>
<dbReference type="UniPathway" id="UPA00232"/>
<keyword evidence="1" id="KW-0479">Metal-binding</keyword>
<keyword evidence="1" id="KW-0411">Iron-sulfur</keyword>
<name>E7RTW0_9BURK</name>
<accession>E7RTW0</accession>
<dbReference type="GO" id="GO:0006744">
    <property type="term" value="P:ubiquinone biosynthetic process"/>
    <property type="evidence" value="ECO:0007669"/>
    <property type="project" value="UniProtKB-UniRule"/>
</dbReference>
<evidence type="ECO:0000313" key="2">
    <source>
        <dbReference type="EMBL" id="EFV96196.1"/>
    </source>
</evidence>
<proteinExistence type="inferred from homology"/>
<dbReference type="Proteomes" id="UP000011021">
    <property type="component" value="Unassembled WGS sequence"/>
</dbReference>
<feature type="binding site" evidence="1">
    <location>
        <position position="197"/>
    </location>
    <ligand>
        <name>[4Fe-4S] cluster</name>
        <dbReference type="ChEBI" id="CHEBI:49883"/>
    </ligand>
</feature>
<protein>
    <recommendedName>
        <fullName evidence="1">Ubiquinone biosynthesis protein UbiV</fullName>
    </recommendedName>
</protein>
<feature type="binding site" evidence="1">
    <location>
        <position position="184"/>
    </location>
    <ligand>
        <name>[4Fe-4S] cluster</name>
        <dbReference type="ChEBI" id="CHEBI:49883"/>
    </ligand>
</feature>
<comment type="function">
    <text evidence="1">Required for O(2)-independent ubiquinone (coenzyme Q) biosynthesis. Together with UbiU, is essential for the C6-hydroxylation reaction in the oxygen-independent ubiquinone biosynthesis pathway.</text>
</comment>
<keyword evidence="3" id="KW-1185">Reference proteome</keyword>
<dbReference type="EMBL" id="AEQP01000001">
    <property type="protein sequence ID" value="EFV96196.1"/>
    <property type="molecule type" value="Genomic_DNA"/>
</dbReference>
<dbReference type="STRING" id="887898.HMPREF0551_0379"/>
<dbReference type="PANTHER" id="PTHR30217:SF11">
    <property type="entry name" value="UBIQUINONE BIOSYNTHESIS PROTEIN UBIV"/>
    <property type="match status" value="1"/>
</dbReference>
<keyword evidence="1" id="KW-0004">4Fe-4S</keyword>
<comment type="cofactor">
    <cofactor evidence="1">
        <name>[4Fe-4S] cluster</name>
        <dbReference type="ChEBI" id="CHEBI:49883"/>
    </cofactor>
</comment>
<dbReference type="InterPro" id="IPR043693">
    <property type="entry name" value="UbiV"/>
</dbReference>